<dbReference type="AlphaFoldDB" id="A0A7S7NMM4"/>
<name>A0A7S7NMM4_PALFE</name>
<protein>
    <submittedName>
        <fullName evidence="2">Uncharacterized protein</fullName>
    </submittedName>
</protein>
<keyword evidence="3" id="KW-1185">Reference proteome</keyword>
<gene>
    <name evidence="2" type="ORF">IRI77_26505</name>
</gene>
<evidence type="ECO:0000313" key="3">
    <source>
        <dbReference type="Proteomes" id="UP000593892"/>
    </source>
</evidence>
<dbReference type="RefSeq" id="WP_194448009.1">
    <property type="nucleotide sequence ID" value="NZ_CP063849.1"/>
</dbReference>
<accession>A0A7S7NMM4</accession>
<evidence type="ECO:0000313" key="2">
    <source>
        <dbReference type="EMBL" id="QOY86340.1"/>
    </source>
</evidence>
<dbReference type="Proteomes" id="UP000593892">
    <property type="component" value="Chromosome"/>
</dbReference>
<sequence length="83" mass="9896">MARGWESKSIESQMEDVGKRRSGHADTPPMTDEERKHQARYNQLQLSRTRIQQEMITACNTRFRMQLERELAFLDEELQKLKT</sequence>
<dbReference type="KEGG" id="pfer:IRI77_26505"/>
<evidence type="ECO:0000256" key="1">
    <source>
        <dbReference type="SAM" id="MobiDB-lite"/>
    </source>
</evidence>
<feature type="region of interest" description="Disordered" evidence="1">
    <location>
        <begin position="1"/>
        <end position="40"/>
    </location>
</feature>
<dbReference type="EMBL" id="CP063849">
    <property type="protein sequence ID" value="QOY86340.1"/>
    <property type="molecule type" value="Genomic_DNA"/>
</dbReference>
<organism evidence="2 3">
    <name type="scientific">Paludibaculum fermentans</name>
    <dbReference type="NCBI Taxonomy" id="1473598"/>
    <lineage>
        <taxon>Bacteria</taxon>
        <taxon>Pseudomonadati</taxon>
        <taxon>Acidobacteriota</taxon>
        <taxon>Terriglobia</taxon>
        <taxon>Bryobacterales</taxon>
        <taxon>Bryobacteraceae</taxon>
        <taxon>Paludibaculum</taxon>
    </lineage>
</organism>
<reference evidence="2 3" key="1">
    <citation type="submission" date="2020-10" db="EMBL/GenBank/DDBJ databases">
        <title>Complete genome sequence of Paludibaculum fermentans P105T, a facultatively anaerobic acidobacterium capable of dissimilatory Fe(III) reduction.</title>
        <authorList>
            <person name="Dedysh S.N."/>
            <person name="Beletsky A.V."/>
            <person name="Kulichevskaya I.S."/>
            <person name="Mardanov A.V."/>
            <person name="Ravin N.V."/>
        </authorList>
    </citation>
    <scope>NUCLEOTIDE SEQUENCE [LARGE SCALE GENOMIC DNA]</scope>
    <source>
        <strain evidence="2 3">P105</strain>
    </source>
</reference>
<proteinExistence type="predicted"/>